<dbReference type="EMBL" id="ACIJ02000022">
    <property type="protein sequence ID" value="EEX71112.1"/>
    <property type="molecule type" value="Genomic_DNA"/>
</dbReference>
<dbReference type="AlphaFoldDB" id="C9LHZ6"/>
<dbReference type="STRING" id="626522.GCWU000325_01850"/>
<sequence>MIYTPYYISRQQRLLGNEKVGIRSYKRWKCSEKSLILARKRKVGYIFIVSVRLYPHDEKFVPS</sequence>
<proteinExistence type="predicted"/>
<keyword evidence="2" id="KW-1185">Reference proteome</keyword>
<dbReference type="HOGENOM" id="CLU_2882213_0_0_10"/>
<evidence type="ECO:0000313" key="2">
    <source>
        <dbReference type="Proteomes" id="UP000003460"/>
    </source>
</evidence>
<evidence type="ECO:0000313" key="1">
    <source>
        <dbReference type="EMBL" id="EEX71112.1"/>
    </source>
</evidence>
<protein>
    <submittedName>
        <fullName evidence="1">Uncharacterized protein</fullName>
    </submittedName>
</protein>
<dbReference type="Proteomes" id="UP000003460">
    <property type="component" value="Unassembled WGS sequence"/>
</dbReference>
<name>C9LHZ6_9BACT</name>
<accession>C9LHZ6</accession>
<gene>
    <name evidence="1" type="ORF">GCWU000325_01850</name>
</gene>
<comment type="caution">
    <text evidence="1">The sequence shown here is derived from an EMBL/GenBank/DDBJ whole genome shotgun (WGS) entry which is preliminary data.</text>
</comment>
<organism evidence="1 2">
    <name type="scientific">Alloprevotella tannerae ATCC 51259</name>
    <dbReference type="NCBI Taxonomy" id="626522"/>
    <lineage>
        <taxon>Bacteria</taxon>
        <taxon>Pseudomonadati</taxon>
        <taxon>Bacteroidota</taxon>
        <taxon>Bacteroidia</taxon>
        <taxon>Bacteroidales</taxon>
        <taxon>Prevotellaceae</taxon>
        <taxon>Alloprevotella</taxon>
    </lineage>
</organism>
<reference evidence="1" key="1">
    <citation type="submission" date="2009-09" db="EMBL/GenBank/DDBJ databases">
        <authorList>
            <person name="Weinstock G."/>
            <person name="Sodergren E."/>
            <person name="Clifton S."/>
            <person name="Fulton L."/>
            <person name="Fulton B."/>
            <person name="Courtney L."/>
            <person name="Fronick C."/>
            <person name="Harrison M."/>
            <person name="Strong C."/>
            <person name="Farmer C."/>
            <person name="Delahaunty K."/>
            <person name="Markovic C."/>
            <person name="Hall O."/>
            <person name="Minx P."/>
            <person name="Tomlinson C."/>
            <person name="Mitreva M."/>
            <person name="Nelson J."/>
            <person name="Hou S."/>
            <person name="Wollam A."/>
            <person name="Pepin K.H."/>
            <person name="Johnson M."/>
            <person name="Bhonagiri V."/>
            <person name="Nash W.E."/>
            <person name="Warren W."/>
            <person name="Chinwalla A."/>
            <person name="Mardis E.R."/>
            <person name="Wilson R.K."/>
        </authorList>
    </citation>
    <scope>NUCLEOTIDE SEQUENCE [LARGE SCALE GENOMIC DNA]</scope>
    <source>
        <strain evidence="1">ATCC 51259</strain>
    </source>
</reference>